<proteinExistence type="predicted"/>
<comment type="caution">
    <text evidence="2">The sequence shown here is derived from an EMBL/GenBank/DDBJ whole genome shotgun (WGS) entry which is preliminary data.</text>
</comment>
<dbReference type="AlphaFoldDB" id="A0AAD3SAP8"/>
<evidence type="ECO:0000313" key="3">
    <source>
        <dbReference type="Proteomes" id="UP001279734"/>
    </source>
</evidence>
<keyword evidence="1" id="KW-0732">Signal</keyword>
<feature type="signal peptide" evidence="1">
    <location>
        <begin position="1"/>
        <end position="23"/>
    </location>
</feature>
<keyword evidence="3" id="KW-1185">Reference proteome</keyword>
<feature type="chain" id="PRO_5041965694" description="Secreted protein" evidence="1">
    <location>
        <begin position="24"/>
        <end position="86"/>
    </location>
</feature>
<protein>
    <recommendedName>
        <fullName evidence="4">Secreted protein</fullName>
    </recommendedName>
</protein>
<organism evidence="2 3">
    <name type="scientific">Nepenthes gracilis</name>
    <name type="common">Slender pitcher plant</name>
    <dbReference type="NCBI Taxonomy" id="150966"/>
    <lineage>
        <taxon>Eukaryota</taxon>
        <taxon>Viridiplantae</taxon>
        <taxon>Streptophyta</taxon>
        <taxon>Embryophyta</taxon>
        <taxon>Tracheophyta</taxon>
        <taxon>Spermatophyta</taxon>
        <taxon>Magnoliopsida</taxon>
        <taxon>eudicotyledons</taxon>
        <taxon>Gunneridae</taxon>
        <taxon>Pentapetalae</taxon>
        <taxon>Caryophyllales</taxon>
        <taxon>Nepenthaceae</taxon>
        <taxon>Nepenthes</taxon>
    </lineage>
</organism>
<accession>A0AAD3SAP8</accession>
<name>A0AAD3SAP8_NEPGR</name>
<evidence type="ECO:0000256" key="1">
    <source>
        <dbReference type="SAM" id="SignalP"/>
    </source>
</evidence>
<evidence type="ECO:0008006" key="4">
    <source>
        <dbReference type="Google" id="ProtNLM"/>
    </source>
</evidence>
<sequence length="86" mass="9370">MLRFCCCFPEALLCFCWFYYCSCTVPAILAHQCCLSGAGQNDAPETMRFGTGAELLVSVVLHLVLRMDAVLDLVAGAFMTPPSCLL</sequence>
<dbReference type="EMBL" id="BSYO01000007">
    <property type="protein sequence ID" value="GMH07511.1"/>
    <property type="molecule type" value="Genomic_DNA"/>
</dbReference>
<reference evidence="2" key="1">
    <citation type="submission" date="2023-05" db="EMBL/GenBank/DDBJ databases">
        <title>Nepenthes gracilis genome sequencing.</title>
        <authorList>
            <person name="Fukushima K."/>
        </authorList>
    </citation>
    <scope>NUCLEOTIDE SEQUENCE</scope>
    <source>
        <strain evidence="2">SING2019-196</strain>
    </source>
</reference>
<gene>
    <name evidence="2" type="ORF">Nepgr_009351</name>
</gene>
<evidence type="ECO:0000313" key="2">
    <source>
        <dbReference type="EMBL" id="GMH07511.1"/>
    </source>
</evidence>
<dbReference type="Proteomes" id="UP001279734">
    <property type="component" value="Unassembled WGS sequence"/>
</dbReference>